<dbReference type="EC" id="3.5.4.3" evidence="8"/>
<dbReference type="InterPro" id="IPR006680">
    <property type="entry name" value="Amidohydro-rel"/>
</dbReference>
<evidence type="ECO:0000313" key="11">
    <source>
        <dbReference type="Proteomes" id="UP000620104"/>
    </source>
</evidence>
<proteinExistence type="inferred from homology"/>
<evidence type="ECO:0000256" key="5">
    <source>
        <dbReference type="ARBA" id="ARBA00022833"/>
    </source>
</evidence>
<gene>
    <name evidence="10" type="ORF">NliqN6_1106</name>
</gene>
<keyword evidence="11" id="KW-1185">Reference proteome</keyword>
<dbReference type="PANTHER" id="PTHR11271">
    <property type="entry name" value="GUANINE DEAMINASE"/>
    <property type="match status" value="1"/>
</dbReference>
<evidence type="ECO:0000256" key="6">
    <source>
        <dbReference type="ARBA" id="ARBA00051148"/>
    </source>
</evidence>
<comment type="catalytic activity">
    <reaction evidence="6 8">
        <text>guanine + H2O + H(+) = xanthine + NH4(+)</text>
        <dbReference type="Rhea" id="RHEA:14665"/>
        <dbReference type="ChEBI" id="CHEBI:15377"/>
        <dbReference type="ChEBI" id="CHEBI:15378"/>
        <dbReference type="ChEBI" id="CHEBI:16235"/>
        <dbReference type="ChEBI" id="CHEBI:17712"/>
        <dbReference type="ChEBI" id="CHEBI:28938"/>
        <dbReference type="EC" id="3.5.4.3"/>
    </reaction>
</comment>
<dbReference type="Gene3D" id="2.30.40.10">
    <property type="entry name" value="Urease, subunit C, domain 1"/>
    <property type="match status" value="1"/>
</dbReference>
<dbReference type="Pfam" id="PF01979">
    <property type="entry name" value="Amidohydro_1"/>
    <property type="match status" value="1"/>
</dbReference>
<dbReference type="Gene3D" id="3.20.20.140">
    <property type="entry name" value="Metal-dependent hydrolases"/>
    <property type="match status" value="1"/>
</dbReference>
<evidence type="ECO:0000256" key="4">
    <source>
        <dbReference type="ARBA" id="ARBA00022801"/>
    </source>
</evidence>
<dbReference type="GO" id="GO:0008270">
    <property type="term" value="F:zinc ion binding"/>
    <property type="evidence" value="ECO:0007669"/>
    <property type="project" value="UniProtKB-UniRule"/>
</dbReference>
<comment type="caution">
    <text evidence="10">The sequence shown here is derived from an EMBL/GenBank/DDBJ whole genome shotgun (WGS) entry which is preliminary data.</text>
</comment>
<comment type="cofactor">
    <cofactor evidence="8">
        <name>Zn(2+)</name>
        <dbReference type="ChEBI" id="CHEBI:29105"/>
    </cofactor>
    <text evidence="8">Binds 1 zinc ion per subunit.</text>
</comment>
<keyword evidence="5 8" id="KW-0862">Zinc</keyword>
<dbReference type="InterPro" id="IPR032466">
    <property type="entry name" value="Metal_Hydrolase"/>
</dbReference>
<comment type="pathway">
    <text evidence="1 8">Purine metabolism; guanine degradation; xanthine from guanine: step 1/1.</text>
</comment>
<organism evidence="10 11">
    <name type="scientific">Naganishia liquefaciens</name>
    <dbReference type="NCBI Taxonomy" id="104408"/>
    <lineage>
        <taxon>Eukaryota</taxon>
        <taxon>Fungi</taxon>
        <taxon>Dikarya</taxon>
        <taxon>Basidiomycota</taxon>
        <taxon>Agaricomycotina</taxon>
        <taxon>Tremellomycetes</taxon>
        <taxon>Filobasidiales</taxon>
        <taxon>Filobasidiaceae</taxon>
        <taxon>Naganishia</taxon>
    </lineage>
</organism>
<accession>A0A8H3TPN7</accession>
<dbReference type="PANTHER" id="PTHR11271:SF6">
    <property type="entry name" value="GUANINE DEAMINASE"/>
    <property type="match status" value="1"/>
</dbReference>
<comment type="similarity">
    <text evidence="2 8">Belongs to the metallo-dependent hydrolases superfamily. ATZ/TRZ family.</text>
</comment>
<dbReference type="FunFam" id="3.20.20.140:FF:000022">
    <property type="entry name" value="Guanine deaminase"/>
    <property type="match status" value="1"/>
</dbReference>
<reference evidence="10" key="1">
    <citation type="submission" date="2020-07" db="EMBL/GenBank/DDBJ databases">
        <title>Draft Genome Sequence of a Deep-Sea Yeast, Naganishia (Cryptococcus) liquefaciens strain N6.</title>
        <authorList>
            <person name="Han Y.W."/>
            <person name="Kajitani R."/>
            <person name="Morimoto H."/>
            <person name="Parhat M."/>
            <person name="Tsubouchi H."/>
            <person name="Bakenova O."/>
            <person name="Ogata M."/>
            <person name="Argunhan B."/>
            <person name="Aoki R."/>
            <person name="Kajiwara S."/>
            <person name="Itoh T."/>
            <person name="Iwasaki H."/>
        </authorList>
    </citation>
    <scope>NUCLEOTIDE SEQUENCE</scope>
    <source>
        <strain evidence="10">N6</strain>
    </source>
</reference>
<dbReference type="SUPFAM" id="SSF51338">
    <property type="entry name" value="Composite domain of metallo-dependent hydrolases"/>
    <property type="match status" value="1"/>
</dbReference>
<dbReference type="OrthoDB" id="194468at2759"/>
<evidence type="ECO:0000256" key="3">
    <source>
        <dbReference type="ARBA" id="ARBA00022723"/>
    </source>
</evidence>
<feature type="domain" description="Amidohydrolase-related" evidence="9">
    <location>
        <begin position="77"/>
        <end position="483"/>
    </location>
</feature>
<keyword evidence="3 8" id="KW-0479">Metal-binding</keyword>
<dbReference type="InterPro" id="IPR014311">
    <property type="entry name" value="Guanine_deaminase"/>
</dbReference>
<dbReference type="GO" id="GO:0005829">
    <property type="term" value="C:cytosol"/>
    <property type="evidence" value="ECO:0007669"/>
    <property type="project" value="TreeGrafter"/>
</dbReference>
<evidence type="ECO:0000313" key="10">
    <source>
        <dbReference type="EMBL" id="GHJ84704.1"/>
    </source>
</evidence>
<dbReference type="SUPFAM" id="SSF51556">
    <property type="entry name" value="Metallo-dependent hydrolases"/>
    <property type="match status" value="1"/>
</dbReference>
<dbReference type="AlphaFoldDB" id="A0A8H3TPN7"/>
<dbReference type="NCBIfam" id="TIGR02967">
    <property type="entry name" value="guan_deamin"/>
    <property type="match status" value="1"/>
</dbReference>
<keyword evidence="4 8" id="KW-0378">Hydrolase</keyword>
<dbReference type="GO" id="GO:0008892">
    <property type="term" value="F:guanine deaminase activity"/>
    <property type="evidence" value="ECO:0007669"/>
    <property type="project" value="UniProtKB-UniRule"/>
</dbReference>
<dbReference type="UniPathway" id="UPA00603">
    <property type="reaction ID" value="UER00660"/>
</dbReference>
<sequence length="488" mass="53995">MSGNTLFYGSFVHSVSLTELDYLVDTLVYVSNGAIAWIEKDVDESQLQEAALRHGLNLEDSTASSGFTFMQLDDSDFICPGLIDTHTHAPQYPNLGLGQEYELLDWLQQLTFPREAKFTDSDYAHKVYDEVVKRNLNAGTTTCSYYASQHASSAKVLADVVLRRGQRALVGKCNMNRNCPDYYCEASVESSIQDTQDLISYIRSLSPSTSNGKTESKRPLVQPVITPRFALSCTSELMRSLGDLMKSEPDVHIQTHLSENRTEIKETLRSFPECSSYTEVYERHGMLRDNTILAHCVWLTDEEMDVIRRTDAGISHCPTSNFNLMSGGARVGAMLDKGLKVGLGSDCSGGFALGVLPQLRNASMLSKMLAVQPESINGQSQRTGQFTNKPLPIPTLFYLATVGGAALCKMADTIGNFLPGKEFDALHVTPGRSPNFFLDVGESPPTGLDRNQKRIRLKETFERFLFVSDDRDIASVFVQGKKVGGTRE</sequence>
<name>A0A8H3TPN7_9TREE</name>
<dbReference type="Proteomes" id="UP000620104">
    <property type="component" value="Unassembled WGS sequence"/>
</dbReference>
<comment type="function">
    <text evidence="7 8">Catalyzes the hydrolytic deamination of guanine, producing xanthine and ammonia.</text>
</comment>
<evidence type="ECO:0000256" key="1">
    <source>
        <dbReference type="ARBA" id="ARBA00004984"/>
    </source>
</evidence>
<dbReference type="InterPro" id="IPR011059">
    <property type="entry name" value="Metal-dep_hydrolase_composite"/>
</dbReference>
<evidence type="ECO:0000256" key="8">
    <source>
        <dbReference type="RuleBase" id="RU366009"/>
    </source>
</evidence>
<evidence type="ECO:0000256" key="7">
    <source>
        <dbReference type="ARBA" id="ARBA00056079"/>
    </source>
</evidence>
<evidence type="ECO:0000256" key="2">
    <source>
        <dbReference type="ARBA" id="ARBA00006745"/>
    </source>
</evidence>
<dbReference type="GO" id="GO:0006147">
    <property type="term" value="P:guanine catabolic process"/>
    <property type="evidence" value="ECO:0007669"/>
    <property type="project" value="UniProtKB-UniRule"/>
</dbReference>
<dbReference type="EMBL" id="BLZA01000009">
    <property type="protein sequence ID" value="GHJ84704.1"/>
    <property type="molecule type" value="Genomic_DNA"/>
</dbReference>
<dbReference type="InterPro" id="IPR051607">
    <property type="entry name" value="Metallo-dep_hydrolases"/>
</dbReference>
<evidence type="ECO:0000259" key="9">
    <source>
        <dbReference type="Pfam" id="PF01979"/>
    </source>
</evidence>
<protein>
    <recommendedName>
        <fullName evidence="8">Guanine deaminase</fullName>
        <shortName evidence="8">Guanase</shortName>
        <ecNumber evidence="8">3.5.4.3</ecNumber>
    </recommendedName>
    <alternativeName>
        <fullName evidence="8">Guanine aminohydrolase</fullName>
    </alternativeName>
</protein>